<evidence type="ECO:0000256" key="1">
    <source>
        <dbReference type="SAM" id="Phobius"/>
    </source>
</evidence>
<evidence type="ECO:0000313" key="3">
    <source>
        <dbReference type="Proteomes" id="UP000280417"/>
    </source>
</evidence>
<gene>
    <name evidence="2" type="ORF">DRJ04_08560</name>
</gene>
<feature type="transmembrane region" description="Helical" evidence="1">
    <location>
        <begin position="12"/>
        <end position="35"/>
    </location>
</feature>
<accession>A0A662D5S1</accession>
<keyword evidence="1" id="KW-0472">Membrane</keyword>
<dbReference type="Proteomes" id="UP000280417">
    <property type="component" value="Unassembled WGS sequence"/>
</dbReference>
<reference evidence="2 3" key="1">
    <citation type="submission" date="2018-06" db="EMBL/GenBank/DDBJ databases">
        <title>Extensive metabolic versatility and redundancy in microbially diverse, dynamic hydrothermal sediments.</title>
        <authorList>
            <person name="Dombrowski N."/>
            <person name="Teske A."/>
            <person name="Baker B.J."/>
        </authorList>
    </citation>
    <scope>NUCLEOTIDE SEQUENCE [LARGE SCALE GENOMIC DNA]</scope>
    <source>
        <strain evidence="2">B3_G15</strain>
    </source>
</reference>
<organism evidence="2 3">
    <name type="scientific">Aerophobetes bacterium</name>
    <dbReference type="NCBI Taxonomy" id="2030807"/>
    <lineage>
        <taxon>Bacteria</taxon>
        <taxon>Candidatus Aerophobota</taxon>
    </lineage>
</organism>
<sequence>MRGMKGDTEIFTGLFSVLIFVAFIAGLVLLIQAYFVNFSGVLVSAEKDLLAVDASHLVENCLKDKAEFIDREYLDRLVEEGKTDVCKIESCKLCGIGIGVKIKDLETGKEWNFKYDESSRNKHFIYTNIKDGENIHVGRIYVSI</sequence>
<evidence type="ECO:0000313" key="2">
    <source>
        <dbReference type="EMBL" id="RLE11154.1"/>
    </source>
</evidence>
<comment type="caution">
    <text evidence="2">The sequence shown here is derived from an EMBL/GenBank/DDBJ whole genome shotgun (WGS) entry which is preliminary data.</text>
</comment>
<dbReference type="AlphaFoldDB" id="A0A662D5S1"/>
<keyword evidence="1" id="KW-0812">Transmembrane</keyword>
<name>A0A662D5S1_UNCAE</name>
<keyword evidence="1" id="KW-1133">Transmembrane helix</keyword>
<proteinExistence type="predicted"/>
<protein>
    <recommendedName>
        <fullName evidence="4">Type 4 fimbrial biogenesis protein PilX N-terminal domain-containing protein</fullName>
    </recommendedName>
</protein>
<dbReference type="EMBL" id="QMQA01000280">
    <property type="protein sequence ID" value="RLE11154.1"/>
    <property type="molecule type" value="Genomic_DNA"/>
</dbReference>
<evidence type="ECO:0008006" key="4">
    <source>
        <dbReference type="Google" id="ProtNLM"/>
    </source>
</evidence>